<dbReference type="RefSeq" id="WP_230000809.1">
    <property type="nucleotide sequence ID" value="NZ_JAJJMN010000002.1"/>
</dbReference>
<keyword evidence="2" id="KW-1185">Reference proteome</keyword>
<sequence length="128" mass="15351">MMKSTKILVYDSQHYFANFLKYKFGKNFDFAILKKNKKNEEFNLVEKDFCFVFFVFYSDMDLYDFMQLYVKHIPIVVASDQIEVLKKMSRLNNVFVLDISLKKNEIATNIKNLIYNEFLADRKCDSTF</sequence>
<dbReference type="Proteomes" id="UP001430700">
    <property type="component" value="Unassembled WGS sequence"/>
</dbReference>
<evidence type="ECO:0008006" key="3">
    <source>
        <dbReference type="Google" id="ProtNLM"/>
    </source>
</evidence>
<comment type="caution">
    <text evidence="1">The sequence shown here is derived from an EMBL/GenBank/DDBJ whole genome shotgun (WGS) entry which is preliminary data.</text>
</comment>
<protein>
    <recommendedName>
        <fullName evidence="3">Response regulatory domain-containing protein</fullName>
    </recommendedName>
</protein>
<evidence type="ECO:0000313" key="1">
    <source>
        <dbReference type="EMBL" id="MCC9019775.1"/>
    </source>
</evidence>
<dbReference type="EMBL" id="JAJJMN010000002">
    <property type="protein sequence ID" value="MCC9019775.1"/>
    <property type="molecule type" value="Genomic_DNA"/>
</dbReference>
<name>A0ABS8M4N3_9FLAO</name>
<proteinExistence type="predicted"/>
<gene>
    <name evidence="1" type="ORF">LNQ34_18555</name>
</gene>
<organism evidence="1 2">
    <name type="scientific">Flavobacterium lipolyticum</name>
    <dbReference type="NCBI Taxonomy" id="2893754"/>
    <lineage>
        <taxon>Bacteria</taxon>
        <taxon>Pseudomonadati</taxon>
        <taxon>Bacteroidota</taxon>
        <taxon>Flavobacteriia</taxon>
        <taxon>Flavobacteriales</taxon>
        <taxon>Flavobacteriaceae</taxon>
        <taxon>Flavobacterium</taxon>
    </lineage>
</organism>
<accession>A0ABS8M4N3</accession>
<evidence type="ECO:0000313" key="2">
    <source>
        <dbReference type="Proteomes" id="UP001430700"/>
    </source>
</evidence>
<reference evidence="1" key="1">
    <citation type="submission" date="2021-11" db="EMBL/GenBank/DDBJ databases">
        <title>Description of novel Flavobacterium species.</title>
        <authorList>
            <person name="Saticioglu I.B."/>
            <person name="Ay H."/>
            <person name="Altun S."/>
            <person name="Duman M."/>
        </authorList>
    </citation>
    <scope>NUCLEOTIDE SEQUENCE</scope>
    <source>
        <strain evidence="1">F-126</strain>
    </source>
</reference>